<dbReference type="EMBL" id="MHTV01000003">
    <property type="protein sequence ID" value="OHA67825.1"/>
    <property type="molecule type" value="Genomic_DNA"/>
</dbReference>
<evidence type="ECO:0000313" key="2">
    <source>
        <dbReference type="Proteomes" id="UP000178092"/>
    </source>
</evidence>
<protein>
    <submittedName>
        <fullName evidence="1">Uncharacterized protein</fullName>
    </submittedName>
</protein>
<evidence type="ECO:0000313" key="1">
    <source>
        <dbReference type="EMBL" id="OHA67825.1"/>
    </source>
</evidence>
<reference evidence="1 2" key="1">
    <citation type="journal article" date="2016" name="Nat. Commun.">
        <title>Thousands of microbial genomes shed light on interconnected biogeochemical processes in an aquifer system.</title>
        <authorList>
            <person name="Anantharaman K."/>
            <person name="Brown C.T."/>
            <person name="Hug L.A."/>
            <person name="Sharon I."/>
            <person name="Castelle C.J."/>
            <person name="Probst A.J."/>
            <person name="Thomas B.C."/>
            <person name="Singh A."/>
            <person name="Wilkins M.J."/>
            <person name="Karaoz U."/>
            <person name="Brodie E.L."/>
            <person name="Williams K.H."/>
            <person name="Hubbard S.S."/>
            <person name="Banfield J.F."/>
        </authorList>
    </citation>
    <scope>NUCLEOTIDE SEQUENCE [LARGE SCALE GENOMIC DNA]</scope>
</reference>
<dbReference type="Proteomes" id="UP000178092">
    <property type="component" value="Unassembled WGS sequence"/>
</dbReference>
<dbReference type="AlphaFoldDB" id="A0A1G2R4P5"/>
<organism evidence="1 2">
    <name type="scientific">Candidatus Wildermuthbacteria bacterium RIFCSPHIGHO2_02_FULL_45_25</name>
    <dbReference type="NCBI Taxonomy" id="1802450"/>
    <lineage>
        <taxon>Bacteria</taxon>
        <taxon>Candidatus Wildermuthiibacteriota</taxon>
    </lineage>
</organism>
<sequence length="60" mass="7110">MSVGNVDDRIPGTTIFEEEYRELARLRYKLDDPALSREEKGHIQDRIAKVSERVNPRWPR</sequence>
<comment type="caution">
    <text evidence="1">The sequence shown here is derived from an EMBL/GenBank/DDBJ whole genome shotgun (WGS) entry which is preliminary data.</text>
</comment>
<accession>A0A1G2R4P5</accession>
<name>A0A1G2R4P5_9BACT</name>
<proteinExistence type="predicted"/>
<gene>
    <name evidence="1" type="ORF">A3C04_04260</name>
</gene>